<name>A0A189PGI4_AERSS</name>
<keyword evidence="1" id="KW-0963">Cytoplasm</keyword>
<keyword evidence="2" id="KW-0235">DNA replication</keyword>
<evidence type="ECO:0000256" key="3">
    <source>
        <dbReference type="ARBA" id="ARBA00023125"/>
    </source>
</evidence>
<dbReference type="Gene3D" id="3.50.14.10">
    <property type="entry name" value="Replication terminator Tus, domain 1 superfamily/Replication terminator Tus"/>
    <property type="match status" value="1"/>
</dbReference>
<keyword evidence="4" id="KW-0614">Plasmid</keyword>
<geneLocation type="plasmid" evidence="4">
    <name>pAsa4b</name>
</geneLocation>
<dbReference type="PATRIC" id="fig|29491.15.peg.138"/>
<dbReference type="Pfam" id="PF05472">
    <property type="entry name" value="Ter"/>
    <property type="match status" value="1"/>
</dbReference>
<dbReference type="GO" id="GO:0005737">
    <property type="term" value="C:cytoplasm"/>
    <property type="evidence" value="ECO:0007669"/>
    <property type="project" value="InterPro"/>
</dbReference>
<dbReference type="InterPro" id="IPR008865">
    <property type="entry name" value="DNA_replication_term_site-bd"/>
</dbReference>
<evidence type="ECO:0000256" key="1">
    <source>
        <dbReference type="ARBA" id="ARBA00022490"/>
    </source>
</evidence>
<dbReference type="RefSeq" id="WP_059119359.1">
    <property type="nucleotide sequence ID" value="NZ_JBANEX010000127.1"/>
</dbReference>
<sequence length="293" mass="32846">MQTNFISEQYTAITRDLDRLTKLIQRLPHRDARVAAITPTAKGSESEPTTSIVVLEQTGSDALSLAADCYRDLHIIPQLSQKSARRTVGVLWLSPSQIGAAATDELRQLVDRINTAKAGIETFIVSNYCTRQERFEALRAECPGVMTLHLYRQIRCYAEGDVDSIRFTWQQKDSLKRPDKDELMRRIRVELEKAGPDFRPPLEELLDKISGTPEAALRERREVKVQPVANIMAAGALKTVTAPMPLILLQDTDAKIKMLKSFDPKAGRKTRNDRVESRVIGTFCGVAIEAFPV</sequence>
<protein>
    <submittedName>
        <fullName evidence="4">DNA replication terminus site-binding protein</fullName>
    </submittedName>
</protein>
<reference evidence="4" key="1">
    <citation type="submission" date="2015-06" db="EMBL/GenBank/DDBJ databases">
        <title>Antimicrobial resistance-carrying plasmid pAsa4 variants found in Aeromonas salmonicida subsp. salmonicida: general architecture, construction blocks and gene elimination.</title>
        <authorList>
            <person name="Tanaka K.H."/>
            <person name="Vincent A.T."/>
            <person name="Trudel M.V."/>
            <person name="Paquet V.E."/>
            <person name="Frenette M."/>
            <person name="Charette S.J."/>
        </authorList>
    </citation>
    <scope>NUCLEOTIDE SEQUENCE</scope>
    <source>
        <strain evidence="4">01-B522</strain>
        <plasmid evidence="4">pAsa4b</plasmid>
    </source>
</reference>
<evidence type="ECO:0000256" key="2">
    <source>
        <dbReference type="ARBA" id="ARBA00022705"/>
    </source>
</evidence>
<dbReference type="GO" id="GO:0003677">
    <property type="term" value="F:DNA binding"/>
    <property type="evidence" value="ECO:0007669"/>
    <property type="project" value="UniProtKB-KW"/>
</dbReference>
<accession>A0A189PGI4</accession>
<evidence type="ECO:0000313" key="4">
    <source>
        <dbReference type="EMBL" id="ALL42282.1"/>
    </source>
</evidence>
<gene>
    <name evidence="4" type="primary">tus</name>
</gene>
<dbReference type="NCBIfam" id="NF002810">
    <property type="entry name" value="PRK02951.1-4"/>
    <property type="match status" value="1"/>
</dbReference>
<dbReference type="SUPFAM" id="SSF56596">
    <property type="entry name" value="Replication terminator protein (Tus)"/>
    <property type="match status" value="1"/>
</dbReference>
<keyword evidence="3" id="KW-0238">DNA-binding</keyword>
<dbReference type="AlphaFoldDB" id="A0A189PGI4"/>
<dbReference type="InterPro" id="IPR036381">
    <property type="entry name" value="Tus_dom1"/>
</dbReference>
<organism evidence="4">
    <name type="scientific">Aeromonas salmonicida subsp. salmonicida</name>
    <dbReference type="NCBI Taxonomy" id="29491"/>
    <lineage>
        <taxon>Bacteria</taxon>
        <taxon>Pseudomonadati</taxon>
        <taxon>Pseudomonadota</taxon>
        <taxon>Gammaproteobacteria</taxon>
        <taxon>Aeromonadales</taxon>
        <taxon>Aeromonadaceae</taxon>
        <taxon>Aeromonas</taxon>
    </lineage>
</organism>
<dbReference type="GO" id="GO:0006274">
    <property type="term" value="P:DNA replication termination"/>
    <property type="evidence" value="ECO:0007669"/>
    <property type="project" value="InterPro"/>
</dbReference>
<dbReference type="EMBL" id="KT033469">
    <property type="protein sequence ID" value="ALL42282.1"/>
    <property type="molecule type" value="Genomic_DNA"/>
</dbReference>
<proteinExistence type="predicted"/>
<dbReference type="InterPro" id="IPR036384">
    <property type="entry name" value="Tus_sf"/>
</dbReference>